<reference evidence="1 2" key="1">
    <citation type="submission" date="2013-07" db="EMBL/GenBank/DDBJ databases">
        <title>Comparative Genomic and Metabolomic Analysis of Twelve Strains of Pseudoalteromonas luteoviolacea.</title>
        <authorList>
            <person name="Vynne N.G."/>
            <person name="Mansson M."/>
            <person name="Gram L."/>
        </authorList>
    </citation>
    <scope>NUCLEOTIDE SEQUENCE [LARGE SCALE GENOMIC DNA]</scope>
    <source>
        <strain evidence="1 2">DSM 6061</strain>
    </source>
</reference>
<keyword evidence="2" id="KW-1185">Reference proteome</keyword>
<dbReference type="EMBL" id="AUYB01000096">
    <property type="protein sequence ID" value="KZN40334.1"/>
    <property type="molecule type" value="Genomic_DNA"/>
</dbReference>
<accession>A0A166XHN5</accession>
<protein>
    <submittedName>
        <fullName evidence="1">Uncharacterized protein</fullName>
    </submittedName>
</protein>
<evidence type="ECO:0000313" key="2">
    <source>
        <dbReference type="Proteomes" id="UP000076643"/>
    </source>
</evidence>
<dbReference type="AlphaFoldDB" id="A0A166XHN5"/>
<evidence type="ECO:0000313" key="1">
    <source>
        <dbReference type="EMBL" id="KZN40334.1"/>
    </source>
</evidence>
<gene>
    <name evidence="1" type="ORF">N475_12775</name>
</gene>
<sequence>MFLTVFTLFIAITKFVPKAEMQLRNDGFWGLVLAVLT</sequence>
<proteinExistence type="predicted"/>
<comment type="caution">
    <text evidence="1">The sequence shown here is derived from an EMBL/GenBank/DDBJ whole genome shotgun (WGS) entry which is preliminary data.</text>
</comment>
<dbReference type="Proteomes" id="UP000076643">
    <property type="component" value="Unassembled WGS sequence"/>
</dbReference>
<organism evidence="1 2">
    <name type="scientific">Pseudoalteromonas luteoviolacea DSM 6061</name>
    <dbReference type="NCBI Taxonomy" id="1365250"/>
    <lineage>
        <taxon>Bacteria</taxon>
        <taxon>Pseudomonadati</taxon>
        <taxon>Pseudomonadota</taxon>
        <taxon>Gammaproteobacteria</taxon>
        <taxon>Alteromonadales</taxon>
        <taxon>Pseudoalteromonadaceae</taxon>
        <taxon>Pseudoalteromonas</taxon>
    </lineage>
</organism>
<name>A0A166XHN5_9GAMM</name>
<dbReference type="PATRIC" id="fig|1365250.3.peg.1786"/>